<evidence type="ECO:0000313" key="5">
    <source>
        <dbReference type="Proteomes" id="UP000823749"/>
    </source>
</evidence>
<evidence type="ECO:0000313" key="4">
    <source>
        <dbReference type="EMBL" id="KAG5517113.1"/>
    </source>
</evidence>
<organism evidence="4 5">
    <name type="scientific">Rhododendron griersonianum</name>
    <dbReference type="NCBI Taxonomy" id="479676"/>
    <lineage>
        <taxon>Eukaryota</taxon>
        <taxon>Viridiplantae</taxon>
        <taxon>Streptophyta</taxon>
        <taxon>Embryophyta</taxon>
        <taxon>Tracheophyta</taxon>
        <taxon>Spermatophyta</taxon>
        <taxon>Magnoliopsida</taxon>
        <taxon>eudicotyledons</taxon>
        <taxon>Gunneridae</taxon>
        <taxon>Pentapetalae</taxon>
        <taxon>asterids</taxon>
        <taxon>Ericales</taxon>
        <taxon>Ericaceae</taxon>
        <taxon>Ericoideae</taxon>
        <taxon>Rhodoreae</taxon>
        <taxon>Rhododendron</taxon>
    </lineage>
</organism>
<dbReference type="PROSITE" id="PS51471">
    <property type="entry name" value="FE2OG_OXY"/>
    <property type="match status" value="1"/>
</dbReference>
<reference evidence="4 5" key="1">
    <citation type="submission" date="2020-08" db="EMBL/GenBank/DDBJ databases">
        <title>Plant Genome Project.</title>
        <authorList>
            <person name="Zhang R.-G."/>
        </authorList>
    </citation>
    <scope>NUCLEOTIDE SEQUENCE [LARGE SCALE GENOMIC DNA]</scope>
    <source>
        <strain evidence="4">WSP0</strain>
        <tissue evidence="4">Leaf</tissue>
    </source>
</reference>
<dbReference type="PANTHER" id="PTHR47991">
    <property type="entry name" value="OXOGLUTARATE/IRON-DEPENDENT DIOXYGENASE"/>
    <property type="match status" value="1"/>
</dbReference>
<dbReference type="InterPro" id="IPR005123">
    <property type="entry name" value="Oxoglu/Fe-dep_dioxygenase_dom"/>
</dbReference>
<dbReference type="InterPro" id="IPR027443">
    <property type="entry name" value="IPNS-like_sf"/>
</dbReference>
<dbReference type="EMBL" id="JACTNZ010000013">
    <property type="protein sequence ID" value="KAG5517113.1"/>
    <property type="molecule type" value="Genomic_DNA"/>
</dbReference>
<evidence type="ECO:0000259" key="3">
    <source>
        <dbReference type="PROSITE" id="PS51471"/>
    </source>
</evidence>
<dbReference type="AlphaFoldDB" id="A0AAV6HTB0"/>
<sequence length="189" mass="21629">MKILDFISKALKMKTEEMRDLFKDGRQAMRMNYYPPCPQPEKVIGLTPHSGSVDLTILLQINEVEGLQIRKDGMWVPVKPLPETFVVNIGDILECQTYLFPRIVTNGAYRSIEHRAVVKSRKERLSIATAYSPGYDEEMGPAPSMVTPQTPALFRRIRVAEYFKGLFARKLDGKSYRDAMRIQNQSQDS</sequence>
<dbReference type="Pfam" id="PF03171">
    <property type="entry name" value="2OG-FeII_Oxy"/>
    <property type="match status" value="1"/>
</dbReference>
<dbReference type="SUPFAM" id="SSF51197">
    <property type="entry name" value="Clavaminate synthase-like"/>
    <property type="match status" value="1"/>
</dbReference>
<keyword evidence="5" id="KW-1185">Reference proteome</keyword>
<dbReference type="InterPro" id="IPR050295">
    <property type="entry name" value="Plant_2OG-oxidoreductases"/>
</dbReference>
<evidence type="ECO:0000256" key="2">
    <source>
        <dbReference type="ARBA" id="ARBA00023004"/>
    </source>
</evidence>
<dbReference type="InterPro" id="IPR044861">
    <property type="entry name" value="IPNS-like_FE2OG_OXY"/>
</dbReference>
<name>A0AAV6HTB0_9ERIC</name>
<keyword evidence="1" id="KW-0479">Metal-binding</keyword>
<dbReference type="GO" id="GO:0046872">
    <property type="term" value="F:metal ion binding"/>
    <property type="evidence" value="ECO:0007669"/>
    <property type="project" value="UniProtKB-KW"/>
</dbReference>
<dbReference type="Gene3D" id="2.60.120.330">
    <property type="entry name" value="B-lactam Antibiotic, Isopenicillin N Synthase, Chain"/>
    <property type="match status" value="1"/>
</dbReference>
<protein>
    <recommendedName>
        <fullName evidence="3">Fe2OG dioxygenase domain-containing protein</fullName>
    </recommendedName>
</protein>
<evidence type="ECO:0000256" key="1">
    <source>
        <dbReference type="ARBA" id="ARBA00022723"/>
    </source>
</evidence>
<keyword evidence="2" id="KW-0408">Iron</keyword>
<accession>A0AAV6HTB0</accession>
<comment type="caution">
    <text evidence="4">The sequence shown here is derived from an EMBL/GenBank/DDBJ whole genome shotgun (WGS) entry which is preliminary data.</text>
</comment>
<dbReference type="Proteomes" id="UP000823749">
    <property type="component" value="Chromosome 13"/>
</dbReference>
<proteinExistence type="predicted"/>
<feature type="domain" description="Fe2OG dioxygenase" evidence="3">
    <location>
        <begin position="25"/>
        <end position="133"/>
    </location>
</feature>
<gene>
    <name evidence="4" type="ORF">RHGRI_037764</name>
</gene>